<reference evidence="2" key="1">
    <citation type="submission" date="2014-10" db="EMBL/GenBank/DDBJ databases">
        <title>Massilia sp. genome.</title>
        <authorList>
            <person name="Xu B."/>
            <person name="Dai L."/>
            <person name="Huang Z."/>
        </authorList>
    </citation>
    <scope>NUCLEOTIDE SEQUENCE [LARGE SCALE GENOMIC DNA]</scope>
    <source>
        <strain evidence="2">CFS-1</strain>
    </source>
</reference>
<dbReference type="EMBL" id="JSAB01000018">
    <property type="protein sequence ID" value="RNF32349.1"/>
    <property type="molecule type" value="Genomic_DNA"/>
</dbReference>
<protein>
    <recommendedName>
        <fullName evidence="1">Contractile injection system tube protein N-terminal domain-containing protein</fullName>
    </recommendedName>
</protein>
<evidence type="ECO:0000259" key="1">
    <source>
        <dbReference type="Pfam" id="PF19266"/>
    </source>
</evidence>
<evidence type="ECO:0000313" key="2">
    <source>
        <dbReference type="EMBL" id="RNF32349.1"/>
    </source>
</evidence>
<feature type="domain" description="Contractile injection system tube protein N-terminal" evidence="1">
    <location>
        <begin position="14"/>
        <end position="151"/>
    </location>
</feature>
<sequence>MAGKQWFKISSWDVDNNKAGSVTPFQAMINPTGYAIERTVSMSKRGKCDGRVGEALTLEDLVLDGTGVVPGPTGSAQSVEAQLDDLMAVVQIAPSGEKMVYPVVELVWGSLYYLGRVTSLTTKYTLFAPDGIPLRARVSMKIEEYIPDTDAVADSADAATMTKQLQVDAGMRLPELCFAAYGDAGMAAAVARFNGLTSMRNVAAGTSIDCP</sequence>
<dbReference type="RefSeq" id="WP_123067948.1">
    <property type="nucleotide sequence ID" value="NZ_JSAB01000018.1"/>
</dbReference>
<dbReference type="Pfam" id="PF19266">
    <property type="entry name" value="CIS_tube"/>
    <property type="match status" value="1"/>
</dbReference>
<dbReference type="AlphaFoldDB" id="A0A422QQQ6"/>
<evidence type="ECO:0000313" key="3">
    <source>
        <dbReference type="Proteomes" id="UP000283254"/>
    </source>
</evidence>
<dbReference type="OrthoDB" id="9815939at2"/>
<dbReference type="Proteomes" id="UP000283254">
    <property type="component" value="Unassembled WGS sequence"/>
</dbReference>
<organism evidence="2 3">
    <name type="scientific">Massilia aurea</name>
    <dbReference type="NCBI Taxonomy" id="373040"/>
    <lineage>
        <taxon>Bacteria</taxon>
        <taxon>Pseudomonadati</taxon>
        <taxon>Pseudomonadota</taxon>
        <taxon>Betaproteobacteria</taxon>
        <taxon>Burkholderiales</taxon>
        <taxon>Oxalobacteraceae</taxon>
        <taxon>Telluria group</taxon>
        <taxon>Massilia</taxon>
    </lineage>
</organism>
<keyword evidence="3" id="KW-1185">Reference proteome</keyword>
<comment type="caution">
    <text evidence="2">The sequence shown here is derived from an EMBL/GenBank/DDBJ whole genome shotgun (WGS) entry which is preliminary data.</text>
</comment>
<accession>A0A422QQQ6</accession>
<proteinExistence type="predicted"/>
<dbReference type="InterPro" id="IPR045361">
    <property type="entry name" value="CIS_tube_prot_N"/>
</dbReference>
<gene>
    <name evidence="2" type="ORF">NM04_02335</name>
</gene>
<name>A0A422QQQ6_9BURK</name>